<feature type="compositionally biased region" description="Basic and acidic residues" evidence="8">
    <location>
        <begin position="986"/>
        <end position="995"/>
    </location>
</feature>
<evidence type="ECO:0000256" key="6">
    <source>
        <dbReference type="ARBA" id="ARBA00023306"/>
    </source>
</evidence>
<evidence type="ECO:0000256" key="7">
    <source>
        <dbReference type="SAM" id="Coils"/>
    </source>
</evidence>
<feature type="compositionally biased region" description="Gly residues" evidence="8">
    <location>
        <begin position="143"/>
        <end position="152"/>
    </location>
</feature>
<dbReference type="GO" id="GO:0005737">
    <property type="term" value="C:cytoplasm"/>
    <property type="evidence" value="ECO:0007669"/>
    <property type="project" value="UniProtKB-SubCell"/>
</dbReference>
<proteinExistence type="predicted"/>
<reference evidence="11" key="1">
    <citation type="submission" date="2016-11" db="UniProtKB">
        <authorList>
            <consortium name="WormBaseParasite"/>
        </authorList>
    </citation>
    <scope>IDENTIFICATION</scope>
    <source>
        <strain evidence="11">pt0022</strain>
    </source>
</reference>
<sequence length="1290" mass="145313">MSQFGPKNPAAWARPPGANQQLNAGLFQNPLIGAQPFAQMGMINAAAFSQQAVGNMGMNLGMLQTPSQTIRMQAQQQQKNRTFSGVVTKMHDNYGFIDDDVFFQVSNVRGALPRTGDRVMVEASYNPTMPFKWNAYRVQLIGDKGGPGGGGPPTHTPPDRGRQPITGRGMIPGEQSWAGKTLEKPQAVTHINDSRSPPRSRSPIGPGRHRSPRGGQCGPPALVQDMRRLSSPRRISPPRGLARRSPRRSPPRDYSKGQMGRISPKHSTPARKHEGKREHSASVSGRNRSPSQKHDPSTHDSLSPPRRRSRIIPRYQCYIPKPPILNGTRQTVMQLRKRYPLLYIPSDFSDISIEWPKTTPIENPISISTAPITYHILHKDIDCPSENLHALNPPDADCRFSVKVVLMSHQGLSLVHQKAFGLLVDGSIDENVDSASLKRCLNFVVGTRNKEMMAVGGAWSPSLDGDNPETDPQVFVHTAIRTVRTLIGVDLSRCPRWYIRYYRAEKDRMDTCCLFLPDTSGLMPTEDCYQQLLATLKDQLGNKLAAIDAQKLVLPSTVAATATDCGDAGEGTTVTTEPTAPTGDTQQQLQQGQQQSDANKEQVQEVEEEDDEDLNPTHWSKLDIRTMKVAELRQELMARDLETKGVKSVLCARLQEALDQEKTKDEDKEDVCLKTLAVGMVEVAKPQEENEEKQLTVEDKKAIEKSEKEKKEKKASLELAKPQEENEEKELTDEDKKAIEKSEKEKKEKKASLERHFTIPKEPGILVYPNRMAKGGKFDCKIVSLHTMLDYRIEDNKEHSFELAVMAECISEMLDRSQAFIAYKTLSRAIDKESEKKRREEAKLAEVIGAEEGTESVKADKTEKPEEEKKKEDEKKEEEQRKSLVEARKPIIIDRTVFQAFAHFDQNLCGYILEKDFEEILFSIGLNISRAQVQKLLKRYLSRDRISYRYLTDSWANKDGTVTYRPGVISDPPTTEQLTKGNMSKESIDANKKTTSEAPDISATGSVIYLGSLMNIPQVLEQVSKMESDSNAALQKVDVLEAQLKDGAKHVQVLEKKKKRLEEDVEKYRKRLHDAEKCLKNSVDDTVQMKSAIQEFRRIGERMIGMAEKLMPNPKEEEKTSEKDEKDVKKEKKDDKDDKKVPKKKDSALTKVNGEAEEKKELQLVDEVGGNDVGDEPMESDVIVLSEEVTGDEEKDVKKEILSSQKTDSTTETVESDTVTSLTFPNWGGSTWTERFRKLLAIISYFLVRAKFLNRSKMPRCGGTYILLWPHLGHQEIILDRYWSYMNCCE</sequence>
<dbReference type="PROSITE" id="PS50222">
    <property type="entry name" value="EF_HAND_2"/>
    <property type="match status" value="1"/>
</dbReference>
<keyword evidence="4 7" id="KW-0175">Coiled coil</keyword>
<feature type="region of interest" description="Disordered" evidence="8">
    <location>
        <begin position="704"/>
        <end position="753"/>
    </location>
</feature>
<evidence type="ECO:0000313" key="11">
    <source>
        <dbReference type="WBParaSite" id="maker-PairedContig_1260-snap-gene-4.29-mRNA-1"/>
    </source>
</evidence>
<feature type="compositionally biased region" description="Low complexity" evidence="8">
    <location>
        <begin position="194"/>
        <end position="206"/>
    </location>
</feature>
<dbReference type="Gene3D" id="2.40.50.140">
    <property type="entry name" value="Nucleic acid-binding proteins"/>
    <property type="match status" value="1"/>
</dbReference>
<feature type="compositionally biased region" description="Acidic residues" evidence="8">
    <location>
        <begin position="604"/>
        <end position="614"/>
    </location>
</feature>
<organism evidence="11">
    <name type="scientific">Wuchereria bancrofti</name>
    <dbReference type="NCBI Taxonomy" id="6293"/>
    <lineage>
        <taxon>Eukaryota</taxon>
        <taxon>Metazoa</taxon>
        <taxon>Ecdysozoa</taxon>
        <taxon>Nematoda</taxon>
        <taxon>Chromadorea</taxon>
        <taxon>Rhabditida</taxon>
        <taxon>Spirurina</taxon>
        <taxon>Spiruromorpha</taxon>
        <taxon>Filarioidea</taxon>
        <taxon>Onchocercidae</taxon>
        <taxon>Wuchereria</taxon>
    </lineage>
</organism>
<dbReference type="WBParaSite" id="maker-PairedContig_1260-snap-gene-4.29-mRNA-1">
    <property type="protein sequence ID" value="maker-PairedContig_1260-snap-gene-4.29-mRNA-1"/>
    <property type="gene ID" value="maker-PairedContig_1260-snap-gene-4.29"/>
</dbReference>
<evidence type="ECO:0000259" key="10">
    <source>
        <dbReference type="PROSITE" id="PS50800"/>
    </source>
</evidence>
<evidence type="ECO:0000256" key="5">
    <source>
        <dbReference type="ARBA" id="ARBA00023159"/>
    </source>
</evidence>
<dbReference type="InterPro" id="IPR002048">
    <property type="entry name" value="EF_hand_dom"/>
</dbReference>
<dbReference type="InterPro" id="IPR011992">
    <property type="entry name" value="EF-hand-dom_pair"/>
</dbReference>
<dbReference type="Gene3D" id="1.10.720.30">
    <property type="entry name" value="SAP domain"/>
    <property type="match status" value="1"/>
</dbReference>
<feature type="region of interest" description="Disordered" evidence="8">
    <location>
        <begin position="853"/>
        <end position="881"/>
    </location>
</feature>
<keyword evidence="2" id="KW-0963">Cytoplasm</keyword>
<feature type="domain" description="EF-hand" evidence="9">
    <location>
        <begin position="892"/>
        <end position="927"/>
    </location>
</feature>
<dbReference type="GO" id="GO:0005634">
    <property type="term" value="C:nucleus"/>
    <property type="evidence" value="ECO:0007669"/>
    <property type="project" value="TreeGrafter"/>
</dbReference>
<dbReference type="InterPro" id="IPR025954">
    <property type="entry name" value="DBC1/CARP1_inactive_NUDIX"/>
</dbReference>
<evidence type="ECO:0000256" key="3">
    <source>
        <dbReference type="ARBA" id="ARBA00022553"/>
    </source>
</evidence>
<evidence type="ECO:0000256" key="4">
    <source>
        <dbReference type="ARBA" id="ARBA00023054"/>
    </source>
</evidence>
<comment type="subcellular location">
    <subcellularLocation>
        <location evidence="1">Cytoplasm</location>
    </subcellularLocation>
</comment>
<feature type="domain" description="SAP" evidence="10">
    <location>
        <begin position="624"/>
        <end position="658"/>
    </location>
</feature>
<dbReference type="PANTHER" id="PTHR14304:SF11">
    <property type="entry name" value="SAP DOMAIN-CONTAINING PROTEIN"/>
    <property type="match status" value="1"/>
</dbReference>
<dbReference type="InterPro" id="IPR036361">
    <property type="entry name" value="SAP_dom_sf"/>
</dbReference>
<dbReference type="Pfam" id="PF02037">
    <property type="entry name" value="SAP"/>
    <property type="match status" value="1"/>
</dbReference>
<dbReference type="SMART" id="SM00513">
    <property type="entry name" value="SAP"/>
    <property type="match status" value="1"/>
</dbReference>
<dbReference type="Pfam" id="PF19256">
    <property type="entry name" value="LAIKA"/>
    <property type="match status" value="1"/>
</dbReference>
<dbReference type="GO" id="GO:0006355">
    <property type="term" value="P:regulation of DNA-templated transcription"/>
    <property type="evidence" value="ECO:0007669"/>
    <property type="project" value="InterPro"/>
</dbReference>
<feature type="compositionally biased region" description="Basic and acidic residues" evidence="8">
    <location>
        <begin position="855"/>
        <end position="881"/>
    </location>
</feature>
<dbReference type="Gene3D" id="1.10.238.10">
    <property type="entry name" value="EF-hand"/>
    <property type="match status" value="1"/>
</dbReference>
<protein>
    <recommendedName>
        <fullName evidence="12">SAP domain-containing protein</fullName>
    </recommendedName>
</protein>
<evidence type="ECO:0008006" key="12">
    <source>
        <dbReference type="Google" id="ProtNLM"/>
    </source>
</evidence>
<feature type="compositionally biased region" description="Polar residues" evidence="8">
    <location>
        <begin position="972"/>
        <end position="985"/>
    </location>
</feature>
<feature type="compositionally biased region" description="Basic and acidic residues" evidence="8">
    <location>
        <begin position="1114"/>
        <end position="1163"/>
    </location>
</feature>
<dbReference type="SUPFAM" id="SSF50249">
    <property type="entry name" value="Nucleic acid-binding proteins"/>
    <property type="match status" value="1"/>
</dbReference>
<dbReference type="SUPFAM" id="SSF47473">
    <property type="entry name" value="EF-hand"/>
    <property type="match status" value="1"/>
</dbReference>
<dbReference type="InterPro" id="IPR025223">
    <property type="entry name" value="S1-like_RNA-bd_dom"/>
</dbReference>
<feature type="region of interest" description="Disordered" evidence="8">
    <location>
        <begin position="142"/>
        <end position="310"/>
    </location>
</feature>
<evidence type="ECO:0000259" key="9">
    <source>
        <dbReference type="PROSITE" id="PS50222"/>
    </source>
</evidence>
<dbReference type="InterPro" id="IPR003034">
    <property type="entry name" value="SAP_dom"/>
</dbReference>
<dbReference type="InterPro" id="IPR045353">
    <property type="entry name" value="LAIKA"/>
</dbReference>
<feature type="compositionally biased region" description="Basic and acidic residues" evidence="8">
    <location>
        <begin position="734"/>
        <end position="753"/>
    </location>
</feature>
<dbReference type="PANTHER" id="PTHR14304">
    <property type="entry name" value="CELL DIVISION CYCLE AND APOPTOSIS REGULATOR PROTEIN"/>
    <property type="match status" value="1"/>
</dbReference>
<dbReference type="Pfam" id="PF14444">
    <property type="entry name" value="S1-like"/>
    <property type="match status" value="1"/>
</dbReference>
<dbReference type="SMART" id="SM01122">
    <property type="entry name" value="DBC1"/>
    <property type="match status" value="1"/>
</dbReference>
<evidence type="ECO:0000256" key="1">
    <source>
        <dbReference type="ARBA" id="ARBA00004496"/>
    </source>
</evidence>
<accession>A0A1I8EB58</accession>
<feature type="compositionally biased region" description="Basic and acidic residues" evidence="8">
    <location>
        <begin position="704"/>
        <end position="724"/>
    </location>
</feature>
<feature type="region of interest" description="Disordered" evidence="8">
    <location>
        <begin position="1107"/>
        <end position="1177"/>
    </location>
</feature>
<feature type="region of interest" description="Disordered" evidence="8">
    <location>
        <begin position="966"/>
        <end position="997"/>
    </location>
</feature>
<evidence type="ECO:0000256" key="2">
    <source>
        <dbReference type="ARBA" id="ARBA00022490"/>
    </source>
</evidence>
<evidence type="ECO:0000256" key="8">
    <source>
        <dbReference type="SAM" id="MobiDB-lite"/>
    </source>
</evidence>
<feature type="compositionally biased region" description="Polar residues" evidence="8">
    <location>
        <begin position="281"/>
        <end position="290"/>
    </location>
</feature>
<dbReference type="InterPro" id="IPR025224">
    <property type="entry name" value="CCAR1/CCAR2"/>
</dbReference>
<dbReference type="SUPFAM" id="SSF68906">
    <property type="entry name" value="SAP domain"/>
    <property type="match status" value="1"/>
</dbReference>
<keyword evidence="6" id="KW-0131">Cell cycle</keyword>
<keyword evidence="5" id="KW-0010">Activator</keyword>
<name>A0A1I8EB58_WUCBA</name>
<dbReference type="Pfam" id="PF14443">
    <property type="entry name" value="DBC1"/>
    <property type="match status" value="1"/>
</dbReference>
<dbReference type="PROSITE" id="PS50800">
    <property type="entry name" value="SAP"/>
    <property type="match status" value="1"/>
</dbReference>
<dbReference type="STRING" id="6293.A0A1I8EB58"/>
<dbReference type="InterPro" id="IPR012340">
    <property type="entry name" value="NA-bd_OB-fold"/>
</dbReference>
<feature type="compositionally biased region" description="Low complexity" evidence="8">
    <location>
        <begin position="570"/>
        <end position="595"/>
    </location>
</feature>
<feature type="compositionally biased region" description="Basic and acidic residues" evidence="8">
    <location>
        <begin position="271"/>
        <end position="280"/>
    </location>
</feature>
<feature type="region of interest" description="Disordered" evidence="8">
    <location>
        <begin position="564"/>
        <end position="619"/>
    </location>
</feature>
<keyword evidence="3" id="KW-0597">Phosphoprotein</keyword>
<dbReference type="GO" id="GO:0005509">
    <property type="term" value="F:calcium ion binding"/>
    <property type="evidence" value="ECO:0007669"/>
    <property type="project" value="InterPro"/>
</dbReference>
<feature type="coiled-coil region" evidence="7">
    <location>
        <begin position="1023"/>
        <end position="1078"/>
    </location>
</feature>